<dbReference type="NCBIfam" id="TIGR03434">
    <property type="entry name" value="ADOP"/>
    <property type="match status" value="1"/>
</dbReference>
<proteinExistence type="inferred from homology"/>
<evidence type="ECO:0000256" key="6">
    <source>
        <dbReference type="ARBA" id="ARBA00038076"/>
    </source>
</evidence>
<feature type="domain" description="MacB-like periplasmic core" evidence="9">
    <location>
        <begin position="432"/>
        <end position="657"/>
    </location>
</feature>
<evidence type="ECO:0000259" key="8">
    <source>
        <dbReference type="Pfam" id="PF02687"/>
    </source>
</evidence>
<comment type="caution">
    <text evidence="10">The sequence shown here is derived from an EMBL/GenBank/DDBJ whole genome shotgun (WGS) entry which is preliminary data.</text>
</comment>
<comment type="subcellular location">
    <subcellularLocation>
        <location evidence="1">Cell membrane</location>
        <topology evidence="1">Multi-pass membrane protein</topology>
    </subcellularLocation>
</comment>
<evidence type="ECO:0000256" key="3">
    <source>
        <dbReference type="ARBA" id="ARBA00022692"/>
    </source>
</evidence>
<evidence type="ECO:0000256" key="2">
    <source>
        <dbReference type="ARBA" id="ARBA00022475"/>
    </source>
</evidence>
<dbReference type="GO" id="GO:0005886">
    <property type="term" value="C:plasma membrane"/>
    <property type="evidence" value="ECO:0007669"/>
    <property type="project" value="UniProtKB-SubCell"/>
</dbReference>
<keyword evidence="3 7" id="KW-0812">Transmembrane</keyword>
<feature type="transmembrane region" description="Helical" evidence="7">
    <location>
        <begin position="777"/>
        <end position="797"/>
    </location>
</feature>
<dbReference type="PANTHER" id="PTHR30572:SF4">
    <property type="entry name" value="ABC TRANSPORTER PERMEASE YTRF"/>
    <property type="match status" value="1"/>
</dbReference>
<dbReference type="InterPro" id="IPR050250">
    <property type="entry name" value="Macrolide_Exporter_MacB"/>
</dbReference>
<feature type="domain" description="MacB-like periplasmic core" evidence="9">
    <location>
        <begin position="23"/>
        <end position="239"/>
    </location>
</feature>
<feature type="transmembrane region" description="Helical" evidence="7">
    <location>
        <begin position="735"/>
        <end position="757"/>
    </location>
</feature>
<evidence type="ECO:0000256" key="5">
    <source>
        <dbReference type="ARBA" id="ARBA00023136"/>
    </source>
</evidence>
<dbReference type="InterPro" id="IPR017800">
    <property type="entry name" value="ADOP"/>
</dbReference>
<feature type="transmembrane region" description="Helical" evidence="7">
    <location>
        <begin position="427"/>
        <end position="449"/>
    </location>
</feature>
<reference evidence="10" key="1">
    <citation type="submission" date="2020-09" db="EMBL/GenBank/DDBJ databases">
        <title>Pelagicoccus enzymogenes sp. nov. with an EPS production, isolated from marine sediment.</title>
        <authorList>
            <person name="Feng X."/>
        </authorList>
    </citation>
    <scope>NUCLEOTIDE SEQUENCE</scope>
    <source>
        <strain evidence="10">NFK12</strain>
    </source>
</reference>
<dbReference type="Pfam" id="PF02687">
    <property type="entry name" value="FtsX"/>
    <property type="match status" value="2"/>
</dbReference>
<protein>
    <submittedName>
        <fullName evidence="10">ABC transporter permease</fullName>
    </submittedName>
</protein>
<dbReference type="RefSeq" id="WP_191618260.1">
    <property type="nucleotide sequence ID" value="NZ_JACYFG010000040.1"/>
</dbReference>
<gene>
    <name evidence="10" type="ORF">IEN85_16790</name>
</gene>
<accession>A0A927FB38</accession>
<organism evidence="10 11">
    <name type="scientific">Pelagicoccus enzymogenes</name>
    <dbReference type="NCBI Taxonomy" id="2773457"/>
    <lineage>
        <taxon>Bacteria</taxon>
        <taxon>Pseudomonadati</taxon>
        <taxon>Verrucomicrobiota</taxon>
        <taxon>Opitutia</taxon>
        <taxon>Puniceicoccales</taxon>
        <taxon>Pelagicoccaceae</taxon>
        <taxon>Pelagicoccus</taxon>
    </lineage>
</organism>
<sequence length="814" mass="88291">MSSSSFPALRQSLRRLRRERGFTATVLLTLALCIGANVAMFAVIDAILLRALPFEKSERLVTLMNSYPGAGAPRIGASLPNYYERREGMESFESVSIYQGGSVIVGEAGSPQRVPRDRVSIEFFETLKAPLLMGQPFTEEQTLYENSGVAILTYEYWQDYFNGDPDVLNRELMVDGLSQRVVGVLGPDFTFLNSDARFFNPTASNLEDREIGRRHSNNFRMIARLKEGVTVEAAQDEMNRHNELMSETDPYAEMVRNAGFETIVVNLHEEVVREAKPILLILQAGAFSLLLIGCVNLVNLLLIRAKGRAKETAVRQALGAGRRDLARETLLETVTLALVGGLLGIGVGAASIRMLETLGSQQLPLGATISLDGRVLLVSLLGAFAVGLALALPIVALNARRNLAPALQAESRTGTVSRGAQRVRHGFIVVQIALAFALLASAGLLGLSLRKALQNDPGFESENVLTASISLPWKTYPETEPRQAFLQRLREALANVPGVAEVGMSNCLPFSGNVSNNATVVEGVELKPGDSLRAHWVGFGFGEYWQSLGIPLVEGRYLSEAEQVGEQRVCMVDTAFVERYWPGESALGRRLATDVELNEENAMTIVGVVETVKQNDLTEEVSQGMIYTPFRLRAQQFFFITLKTQVLPESVSDALREAVLRIDPELPVDNIRLLQDRIDDSLLIRRSPAILAGIFAGVALLLAAIGTYGVLAYAVGERGREIGVRMAIGAQPGQVLGSFLLMGAKLLAGGALLGAAVSWLAGIGMKSVLYEVVPYDVGVLLATALALSVVVFLASYLPSSKAARVSPMEAMREE</sequence>
<dbReference type="AlphaFoldDB" id="A0A927FB38"/>
<keyword evidence="2" id="KW-1003">Cell membrane</keyword>
<keyword evidence="11" id="KW-1185">Reference proteome</keyword>
<evidence type="ECO:0000313" key="10">
    <source>
        <dbReference type="EMBL" id="MBD5781159.1"/>
    </source>
</evidence>
<dbReference type="InterPro" id="IPR003838">
    <property type="entry name" value="ABC3_permease_C"/>
</dbReference>
<feature type="transmembrane region" description="Helical" evidence="7">
    <location>
        <begin position="690"/>
        <end position="715"/>
    </location>
</feature>
<dbReference type="EMBL" id="JACYFG010000040">
    <property type="protein sequence ID" value="MBD5781159.1"/>
    <property type="molecule type" value="Genomic_DNA"/>
</dbReference>
<evidence type="ECO:0000256" key="4">
    <source>
        <dbReference type="ARBA" id="ARBA00022989"/>
    </source>
</evidence>
<evidence type="ECO:0000259" key="9">
    <source>
        <dbReference type="Pfam" id="PF12704"/>
    </source>
</evidence>
<name>A0A927FB38_9BACT</name>
<dbReference type="PANTHER" id="PTHR30572">
    <property type="entry name" value="MEMBRANE COMPONENT OF TRANSPORTER-RELATED"/>
    <property type="match status" value="1"/>
</dbReference>
<feature type="transmembrane region" description="Helical" evidence="7">
    <location>
        <begin position="330"/>
        <end position="355"/>
    </location>
</feature>
<feature type="transmembrane region" description="Helical" evidence="7">
    <location>
        <begin position="375"/>
        <end position="397"/>
    </location>
</feature>
<evidence type="ECO:0000256" key="7">
    <source>
        <dbReference type="SAM" id="Phobius"/>
    </source>
</evidence>
<evidence type="ECO:0000256" key="1">
    <source>
        <dbReference type="ARBA" id="ARBA00004651"/>
    </source>
</evidence>
<evidence type="ECO:0000313" key="11">
    <source>
        <dbReference type="Proteomes" id="UP000622317"/>
    </source>
</evidence>
<dbReference type="GO" id="GO:0022857">
    <property type="term" value="F:transmembrane transporter activity"/>
    <property type="evidence" value="ECO:0007669"/>
    <property type="project" value="TreeGrafter"/>
</dbReference>
<feature type="transmembrane region" description="Helical" evidence="7">
    <location>
        <begin position="278"/>
        <end position="302"/>
    </location>
</feature>
<dbReference type="Pfam" id="PF12704">
    <property type="entry name" value="MacB_PCD"/>
    <property type="match status" value="2"/>
</dbReference>
<feature type="transmembrane region" description="Helical" evidence="7">
    <location>
        <begin position="21"/>
        <end position="44"/>
    </location>
</feature>
<feature type="domain" description="ABC3 transporter permease C-terminal" evidence="8">
    <location>
        <begin position="694"/>
        <end position="807"/>
    </location>
</feature>
<keyword evidence="5 7" id="KW-0472">Membrane</keyword>
<dbReference type="Proteomes" id="UP000622317">
    <property type="component" value="Unassembled WGS sequence"/>
</dbReference>
<dbReference type="InterPro" id="IPR025857">
    <property type="entry name" value="MacB_PCD"/>
</dbReference>
<feature type="domain" description="ABC3 transporter permease C-terminal" evidence="8">
    <location>
        <begin position="286"/>
        <end position="394"/>
    </location>
</feature>
<comment type="similarity">
    <text evidence="6">Belongs to the ABC-4 integral membrane protein family.</text>
</comment>
<keyword evidence="4 7" id="KW-1133">Transmembrane helix</keyword>